<accession>A0ABP9BH57</accession>
<sequence length="249" mass="27470">MSVDVLMIAPPASARALRRSPVAFRCEATAYGLGGSREILLATYRGRFPRLAARWLRASALRLASLLDPAPEAAYFQSAPLVPTGPETARPEVKLRALASSDRAYEQALRVLTAGRPVTFTVTDYDARYCLRVYPLPARRPAPAPPSIPSGCPPHRSAALMVPRRRGRDNCYRKAGHAVDAKNAIPKSFFQPKIRTPPEELKVSNRAQTKTPLSNPVATLTEDLRAQGRSRVTMLRAWKLPKVPSKIRR</sequence>
<reference evidence="2" key="1">
    <citation type="journal article" date="2019" name="Int. J. Syst. Evol. Microbiol.">
        <title>The Global Catalogue of Microorganisms (GCM) 10K type strain sequencing project: providing services to taxonomists for standard genome sequencing and annotation.</title>
        <authorList>
            <consortium name="The Broad Institute Genomics Platform"/>
            <consortium name="The Broad Institute Genome Sequencing Center for Infectious Disease"/>
            <person name="Wu L."/>
            <person name="Ma J."/>
        </authorList>
    </citation>
    <scope>NUCLEOTIDE SEQUENCE [LARGE SCALE GENOMIC DNA]</scope>
    <source>
        <strain evidence="2">JCM 18081</strain>
    </source>
</reference>
<name>A0ABP9BH57_9ACTN</name>
<proteinExistence type="predicted"/>
<keyword evidence="2" id="KW-1185">Reference proteome</keyword>
<organism evidence="1 2">
    <name type="scientific">Streptomyces ziwulingensis</name>
    <dbReference type="NCBI Taxonomy" id="1045501"/>
    <lineage>
        <taxon>Bacteria</taxon>
        <taxon>Bacillati</taxon>
        <taxon>Actinomycetota</taxon>
        <taxon>Actinomycetes</taxon>
        <taxon>Kitasatosporales</taxon>
        <taxon>Streptomycetaceae</taxon>
        <taxon>Streptomyces</taxon>
    </lineage>
</organism>
<protein>
    <submittedName>
        <fullName evidence="1">Uncharacterized protein</fullName>
    </submittedName>
</protein>
<gene>
    <name evidence="1" type="ORF">GCM10023220_22300</name>
</gene>
<evidence type="ECO:0000313" key="1">
    <source>
        <dbReference type="EMBL" id="GAA4795447.1"/>
    </source>
</evidence>
<evidence type="ECO:0000313" key="2">
    <source>
        <dbReference type="Proteomes" id="UP001501265"/>
    </source>
</evidence>
<dbReference type="Proteomes" id="UP001501265">
    <property type="component" value="Unassembled WGS sequence"/>
</dbReference>
<dbReference type="EMBL" id="BAABIG010000022">
    <property type="protein sequence ID" value="GAA4795447.1"/>
    <property type="molecule type" value="Genomic_DNA"/>
</dbReference>
<comment type="caution">
    <text evidence="1">The sequence shown here is derived from an EMBL/GenBank/DDBJ whole genome shotgun (WGS) entry which is preliminary data.</text>
</comment>